<dbReference type="Gene3D" id="1.10.10.10">
    <property type="entry name" value="Winged helix-like DNA-binding domain superfamily/Winged helix DNA-binding domain"/>
    <property type="match status" value="1"/>
</dbReference>
<dbReference type="CDD" id="cd07377">
    <property type="entry name" value="WHTH_GntR"/>
    <property type="match status" value="1"/>
</dbReference>
<organism evidence="5 6">
    <name type="scientific">Brevibacterium casei</name>
    <dbReference type="NCBI Taxonomy" id="33889"/>
    <lineage>
        <taxon>Bacteria</taxon>
        <taxon>Bacillati</taxon>
        <taxon>Actinomycetota</taxon>
        <taxon>Actinomycetes</taxon>
        <taxon>Micrococcales</taxon>
        <taxon>Brevibacteriaceae</taxon>
        <taxon>Brevibacterium</taxon>
    </lineage>
</organism>
<dbReference type="PANTHER" id="PTHR43537">
    <property type="entry name" value="TRANSCRIPTIONAL REGULATOR, GNTR FAMILY"/>
    <property type="match status" value="1"/>
</dbReference>
<keyword evidence="3" id="KW-0804">Transcription</keyword>
<dbReference type="Gene3D" id="1.20.120.530">
    <property type="entry name" value="GntR ligand-binding domain-like"/>
    <property type="match status" value="1"/>
</dbReference>
<evidence type="ECO:0000256" key="3">
    <source>
        <dbReference type="ARBA" id="ARBA00023163"/>
    </source>
</evidence>
<dbReference type="InterPro" id="IPR000524">
    <property type="entry name" value="Tscrpt_reg_HTH_GntR"/>
</dbReference>
<feature type="domain" description="HTH gntR-type" evidence="4">
    <location>
        <begin position="7"/>
        <end position="74"/>
    </location>
</feature>
<dbReference type="Proteomes" id="UP000386281">
    <property type="component" value="Unassembled WGS sequence"/>
</dbReference>
<gene>
    <name evidence="5" type="primary">ydfH_2</name>
    <name evidence="5" type="ORF">NCTC12391_00421</name>
</gene>
<dbReference type="InterPro" id="IPR036390">
    <property type="entry name" value="WH_DNA-bd_sf"/>
</dbReference>
<dbReference type="InterPro" id="IPR036388">
    <property type="entry name" value="WH-like_DNA-bd_sf"/>
</dbReference>
<accession>A0A449CZV8</accession>
<dbReference type="EMBL" id="CAACXN010000010">
    <property type="protein sequence ID" value="VEW10847.1"/>
    <property type="molecule type" value="Genomic_DNA"/>
</dbReference>
<dbReference type="PANTHER" id="PTHR43537:SF51">
    <property type="entry name" value="HTH-TYPE TRANSCRIPTIONAL REGULATOR LGOR-RELATED"/>
    <property type="match status" value="1"/>
</dbReference>
<dbReference type="Pfam" id="PF00392">
    <property type="entry name" value="GntR"/>
    <property type="match status" value="1"/>
</dbReference>
<keyword evidence="1" id="KW-0805">Transcription regulation</keyword>
<evidence type="ECO:0000313" key="6">
    <source>
        <dbReference type="Proteomes" id="UP000386281"/>
    </source>
</evidence>
<name>A0A449CZV8_9MICO</name>
<dbReference type="SMART" id="SM00345">
    <property type="entry name" value="HTH_GNTR"/>
    <property type="match status" value="1"/>
</dbReference>
<dbReference type="RefSeq" id="WP_190246603.1">
    <property type="nucleotide sequence ID" value="NZ_CAACXN010000010.1"/>
</dbReference>
<keyword evidence="2" id="KW-0238">DNA-binding</keyword>
<evidence type="ECO:0000256" key="1">
    <source>
        <dbReference type="ARBA" id="ARBA00023015"/>
    </source>
</evidence>
<dbReference type="SMART" id="SM00895">
    <property type="entry name" value="FCD"/>
    <property type="match status" value="1"/>
</dbReference>
<dbReference type="SUPFAM" id="SSF46785">
    <property type="entry name" value="Winged helix' DNA-binding domain"/>
    <property type="match status" value="1"/>
</dbReference>
<protein>
    <submittedName>
        <fullName evidence="5">Uncharacterized HTH-type transcriptional regulator ydfH</fullName>
    </submittedName>
</protein>
<evidence type="ECO:0000259" key="4">
    <source>
        <dbReference type="PROSITE" id="PS50949"/>
    </source>
</evidence>
<dbReference type="InterPro" id="IPR008920">
    <property type="entry name" value="TF_FadR/GntR_C"/>
</dbReference>
<dbReference type="GO" id="GO:0003700">
    <property type="term" value="F:DNA-binding transcription factor activity"/>
    <property type="evidence" value="ECO:0007669"/>
    <property type="project" value="InterPro"/>
</dbReference>
<dbReference type="Pfam" id="PF07729">
    <property type="entry name" value="FCD"/>
    <property type="match status" value="1"/>
</dbReference>
<proteinExistence type="predicted"/>
<dbReference type="InterPro" id="IPR011711">
    <property type="entry name" value="GntR_C"/>
</dbReference>
<dbReference type="PROSITE" id="PS50949">
    <property type="entry name" value="HTH_GNTR"/>
    <property type="match status" value="1"/>
</dbReference>
<dbReference type="GO" id="GO:0003677">
    <property type="term" value="F:DNA binding"/>
    <property type="evidence" value="ECO:0007669"/>
    <property type="project" value="UniProtKB-KW"/>
</dbReference>
<sequence>MQQISSDAETESFLDRVRTLILSDGYEPGDMIPESTLAESFGVSRTPVREAFKQLEREGLVEIRPRVGTFLRQPKRREIVELFQLKESLEGLAANLFAKRGAIPELAMLKDNSDASDAAALAEDAETYARLVHEFHWALVRGADNRKLTETYERLMHQLAYHRIVLQAVQRPGRLSESVGEHHAVIDAIENKDAIGAEIAMREHVSASSRAALLSLTEQDRQTAGAGTEEAQ</sequence>
<dbReference type="PRINTS" id="PR00035">
    <property type="entry name" value="HTHGNTR"/>
</dbReference>
<reference evidence="5 6" key="1">
    <citation type="submission" date="2019-02" db="EMBL/GenBank/DDBJ databases">
        <authorList>
            <consortium name="Pathogen Informatics"/>
        </authorList>
    </citation>
    <scope>NUCLEOTIDE SEQUENCE [LARGE SCALE GENOMIC DNA]</scope>
    <source>
        <strain evidence="5 6">3012STDY7078520</strain>
    </source>
</reference>
<dbReference type="SUPFAM" id="SSF48008">
    <property type="entry name" value="GntR ligand-binding domain-like"/>
    <property type="match status" value="1"/>
</dbReference>
<evidence type="ECO:0000313" key="5">
    <source>
        <dbReference type="EMBL" id="VEW10847.1"/>
    </source>
</evidence>
<dbReference type="AlphaFoldDB" id="A0A449CZV8"/>
<evidence type="ECO:0000256" key="2">
    <source>
        <dbReference type="ARBA" id="ARBA00023125"/>
    </source>
</evidence>